<dbReference type="RefSeq" id="XP_043046987.1">
    <property type="nucleotide sequence ID" value="XM_043194202.1"/>
</dbReference>
<sequence>RVKVIAAATAFLFIGLVGILHYNDYTLPLSLVDSMQFDTSTEDSLLLNDVPFFKDKPSFHLLWSRVFGLMYVYGPRFDNVDEAIKYTGKKTKGQSKSELLSRADISPSTIDELHNKHKAFVDDLLQIKPTYGYKKGTTGVVMIGGGRYSWLSYLSLLSLRETGCTLPVEVIIPKYSDYEKEMEFCYTILPHHNAKCVVVLEVLGPLVMMKNEFHSYQYKGLALLVTSFQNVLMLDSDNMMVRNPESIFSSELFKKYGLITWPDYWKRTISPEFYKIALLKVDENKRVRFLRFPLALDHNTETEANVNPDEIENIPYAEFDGAIPNLSTESGQLFVNKDIHWHTILLLMYYNIHGPKLYYRLFSLGAQGEGDKETFTAAASVLGKKYYQVYTPVATLGYSEAKGKFQGVGMIQKDPLQDYEAFQTYISGPIKSGEMGKLLIPEQIEQLKEIEKSILEKRAVVLGLCIAISPSLIQLI</sequence>
<dbReference type="PANTHER" id="PTHR31646:SF1">
    <property type="entry name" value="ALPHA-1,2-MANNOSYLTRANSFERASE MNN2"/>
    <property type="match status" value="1"/>
</dbReference>
<comment type="pathway">
    <text evidence="2">Protein modification; protein glycosylation.</text>
</comment>
<proteinExistence type="inferred from homology"/>
<evidence type="ECO:0000313" key="10">
    <source>
        <dbReference type="EMBL" id="KAG7191435.1"/>
    </source>
</evidence>
<evidence type="ECO:0000256" key="9">
    <source>
        <dbReference type="ARBA" id="ARBA00023136"/>
    </source>
</evidence>
<evidence type="ECO:0008006" key="12">
    <source>
        <dbReference type="Google" id="ProtNLM"/>
    </source>
</evidence>
<protein>
    <recommendedName>
        <fullName evidence="12">Alpha-1,2-mannosyltransferase</fullName>
    </recommendedName>
</protein>
<gene>
    <name evidence="10" type="ORF">KQ657_003482</name>
</gene>
<dbReference type="GO" id="GO:0000139">
    <property type="term" value="C:Golgi membrane"/>
    <property type="evidence" value="ECO:0007669"/>
    <property type="project" value="UniProtKB-SubCell"/>
</dbReference>
<dbReference type="GO" id="GO:0046354">
    <property type="term" value="P:mannan biosynthetic process"/>
    <property type="evidence" value="ECO:0007669"/>
    <property type="project" value="TreeGrafter"/>
</dbReference>
<dbReference type="EMBL" id="JAHMUF010000030">
    <property type="protein sequence ID" value="KAG7191435.1"/>
    <property type="molecule type" value="Genomic_DNA"/>
</dbReference>
<comment type="similarity">
    <text evidence="3">Belongs to the MNN1/MNT family.</text>
</comment>
<keyword evidence="8" id="KW-0333">Golgi apparatus</keyword>
<keyword evidence="5" id="KW-0812">Transmembrane</keyword>
<comment type="subcellular location">
    <subcellularLocation>
        <location evidence="1">Golgi apparatus membrane</location>
        <topology evidence="1">Single-pass type II membrane protein</topology>
    </subcellularLocation>
</comment>
<dbReference type="PANTHER" id="PTHR31646">
    <property type="entry name" value="ALPHA-1,2-MANNOSYLTRANSFERASE MNN2"/>
    <property type="match status" value="1"/>
</dbReference>
<keyword evidence="9" id="KW-0472">Membrane</keyword>
<name>A0A9P7V557_9ASCO</name>
<keyword evidence="11" id="KW-1185">Reference proteome</keyword>
<evidence type="ECO:0000313" key="11">
    <source>
        <dbReference type="Proteomes" id="UP000790833"/>
    </source>
</evidence>
<evidence type="ECO:0000256" key="1">
    <source>
        <dbReference type="ARBA" id="ARBA00004323"/>
    </source>
</evidence>
<evidence type="ECO:0000256" key="3">
    <source>
        <dbReference type="ARBA" id="ARBA00009105"/>
    </source>
</evidence>
<comment type="caution">
    <text evidence="10">The sequence shown here is derived from an EMBL/GenBank/DDBJ whole genome shotgun (WGS) entry which is preliminary data.</text>
</comment>
<evidence type="ECO:0000256" key="7">
    <source>
        <dbReference type="ARBA" id="ARBA00022989"/>
    </source>
</evidence>
<dbReference type="SUPFAM" id="SSF53448">
    <property type="entry name" value="Nucleotide-diphospho-sugar transferases"/>
    <property type="match status" value="1"/>
</dbReference>
<keyword evidence="6" id="KW-0735">Signal-anchor</keyword>
<dbReference type="Pfam" id="PF11051">
    <property type="entry name" value="Mannosyl_trans3"/>
    <property type="match status" value="1"/>
</dbReference>
<dbReference type="InterPro" id="IPR029044">
    <property type="entry name" value="Nucleotide-diphossugar_trans"/>
</dbReference>
<dbReference type="InterPro" id="IPR022751">
    <property type="entry name" value="Alpha_mannosyltransferase"/>
</dbReference>
<evidence type="ECO:0000256" key="5">
    <source>
        <dbReference type="ARBA" id="ARBA00022692"/>
    </source>
</evidence>
<accession>A0A9P7V557</accession>
<evidence type="ECO:0000256" key="8">
    <source>
        <dbReference type="ARBA" id="ARBA00023034"/>
    </source>
</evidence>
<feature type="non-terminal residue" evidence="10">
    <location>
        <position position="1"/>
    </location>
</feature>
<dbReference type="AlphaFoldDB" id="A0A9P7V557"/>
<dbReference type="GeneID" id="66116856"/>
<dbReference type="OrthoDB" id="430354at2759"/>
<evidence type="ECO:0000256" key="2">
    <source>
        <dbReference type="ARBA" id="ARBA00004922"/>
    </source>
</evidence>
<evidence type="ECO:0000256" key="6">
    <source>
        <dbReference type="ARBA" id="ARBA00022968"/>
    </source>
</evidence>
<organism evidence="10 11">
    <name type="scientific">Scheffersomyces spartinae</name>
    <dbReference type="NCBI Taxonomy" id="45513"/>
    <lineage>
        <taxon>Eukaryota</taxon>
        <taxon>Fungi</taxon>
        <taxon>Dikarya</taxon>
        <taxon>Ascomycota</taxon>
        <taxon>Saccharomycotina</taxon>
        <taxon>Pichiomycetes</taxon>
        <taxon>Debaryomycetaceae</taxon>
        <taxon>Scheffersomyces</taxon>
    </lineage>
</organism>
<dbReference type="GO" id="GO:0000026">
    <property type="term" value="F:alpha-1,2-mannosyltransferase activity"/>
    <property type="evidence" value="ECO:0007669"/>
    <property type="project" value="TreeGrafter"/>
</dbReference>
<reference evidence="10" key="1">
    <citation type="submission" date="2021-03" db="EMBL/GenBank/DDBJ databases">
        <authorList>
            <person name="Palmer J.M."/>
        </authorList>
    </citation>
    <scope>NUCLEOTIDE SEQUENCE</scope>
    <source>
        <strain evidence="10">ARV_011</strain>
    </source>
</reference>
<keyword evidence="4" id="KW-0808">Transferase</keyword>
<evidence type="ECO:0000256" key="4">
    <source>
        <dbReference type="ARBA" id="ARBA00022679"/>
    </source>
</evidence>
<keyword evidence="7" id="KW-1133">Transmembrane helix</keyword>
<dbReference type="Proteomes" id="UP000790833">
    <property type="component" value="Unassembled WGS sequence"/>
</dbReference>